<dbReference type="RefSeq" id="WP_344151997.1">
    <property type="nucleotide sequence ID" value="NZ_BAAANF010000010.1"/>
</dbReference>
<evidence type="ECO:0000313" key="3">
    <source>
        <dbReference type="Proteomes" id="UP001500280"/>
    </source>
</evidence>
<gene>
    <name evidence="2" type="ORF">GCM10009745_33550</name>
</gene>
<protein>
    <recommendedName>
        <fullName evidence="4">Peptidase M43 pregnancy-associated plasma-A domain-containing protein</fullName>
    </recommendedName>
</protein>
<feature type="signal peptide" evidence="1">
    <location>
        <begin position="1"/>
        <end position="31"/>
    </location>
</feature>
<dbReference type="Gene3D" id="3.40.390.10">
    <property type="entry name" value="Collagenase (Catalytic Domain)"/>
    <property type="match status" value="1"/>
</dbReference>
<evidence type="ECO:0008006" key="4">
    <source>
        <dbReference type="Google" id="ProtNLM"/>
    </source>
</evidence>
<reference evidence="2 3" key="1">
    <citation type="journal article" date="2019" name="Int. J. Syst. Evol. Microbiol.">
        <title>The Global Catalogue of Microorganisms (GCM) 10K type strain sequencing project: providing services to taxonomists for standard genome sequencing and annotation.</title>
        <authorList>
            <consortium name="The Broad Institute Genomics Platform"/>
            <consortium name="The Broad Institute Genome Sequencing Center for Infectious Disease"/>
            <person name="Wu L."/>
            <person name="Ma J."/>
        </authorList>
    </citation>
    <scope>NUCLEOTIDE SEQUENCE [LARGE SCALE GENOMIC DNA]</scope>
    <source>
        <strain evidence="2 3">JCM 14307</strain>
    </source>
</reference>
<evidence type="ECO:0000313" key="2">
    <source>
        <dbReference type="EMBL" id="GAA1686260.1"/>
    </source>
</evidence>
<evidence type="ECO:0000256" key="1">
    <source>
        <dbReference type="SAM" id="SignalP"/>
    </source>
</evidence>
<comment type="caution">
    <text evidence="2">The sequence shown here is derived from an EMBL/GenBank/DDBJ whole genome shotgun (WGS) entry which is preliminary data.</text>
</comment>
<proteinExistence type="predicted"/>
<dbReference type="EMBL" id="BAAANF010000010">
    <property type="protein sequence ID" value="GAA1686260.1"/>
    <property type="molecule type" value="Genomic_DNA"/>
</dbReference>
<dbReference type="SUPFAM" id="SSF55486">
    <property type="entry name" value="Metalloproteases ('zincins'), catalytic domain"/>
    <property type="match status" value="1"/>
</dbReference>
<organism evidence="2 3">
    <name type="scientific">Kribbella yunnanensis</name>
    <dbReference type="NCBI Taxonomy" id="190194"/>
    <lineage>
        <taxon>Bacteria</taxon>
        <taxon>Bacillati</taxon>
        <taxon>Actinomycetota</taxon>
        <taxon>Actinomycetes</taxon>
        <taxon>Propionibacteriales</taxon>
        <taxon>Kribbellaceae</taxon>
        <taxon>Kribbella</taxon>
    </lineage>
</organism>
<sequence>MRLRPSRQTTLSLLAALAVAGVAGLATTAMAQPAVPRTTVINATDVDGDALPHDWERNGYDANGDGIVDVDLPAMGASPDQKDLFVEVDHMAGFLGPIKAFDRAVEVYANAPVSNPNGSTGIRLHVDLGPAGGTKYNLGGGNEVPYAASLDTSQVFATKATHQTAARAAVFHYFLYMDRYNNGCGGYAFGIPGDLAVVAMSPVCTNPTENTWTGVFIHEFGHLLGLHHGGQDATNFKPNYLSVMNYAFSNRGVLRSDGSSPYFGYQESALPPLNETSLSEPRGLGTPSADEWRTIYECPSGTQTTSGPAGQPIDWNCDGDTTDTAAQVDLNNDGQLTQLNSYADWYALKFGGGAVGDPVGTAPRAIQRPGAP</sequence>
<dbReference type="Proteomes" id="UP001500280">
    <property type="component" value="Unassembled WGS sequence"/>
</dbReference>
<feature type="chain" id="PRO_5045350965" description="Peptidase M43 pregnancy-associated plasma-A domain-containing protein" evidence="1">
    <location>
        <begin position="32"/>
        <end position="372"/>
    </location>
</feature>
<keyword evidence="1" id="KW-0732">Signal</keyword>
<name>A0ABN2HDW3_9ACTN</name>
<keyword evidence="3" id="KW-1185">Reference proteome</keyword>
<accession>A0ABN2HDW3</accession>
<dbReference type="InterPro" id="IPR024079">
    <property type="entry name" value="MetalloPept_cat_dom_sf"/>
</dbReference>